<dbReference type="EMBL" id="JACHJY010000008">
    <property type="protein sequence ID" value="MBB4984665.1"/>
    <property type="molecule type" value="Genomic_DNA"/>
</dbReference>
<organism evidence="2 3">
    <name type="scientific">Streptomyces nymphaeiformis</name>
    <dbReference type="NCBI Taxonomy" id="2663842"/>
    <lineage>
        <taxon>Bacteria</taxon>
        <taxon>Bacillati</taxon>
        <taxon>Actinomycetota</taxon>
        <taxon>Actinomycetes</taxon>
        <taxon>Kitasatosporales</taxon>
        <taxon>Streptomycetaceae</taxon>
        <taxon>Streptomyces</taxon>
    </lineage>
</organism>
<dbReference type="Proteomes" id="UP000582643">
    <property type="component" value="Unassembled WGS sequence"/>
</dbReference>
<dbReference type="AlphaFoldDB" id="A0A7W7XDX1"/>
<evidence type="ECO:0000313" key="2">
    <source>
        <dbReference type="EMBL" id="MBB4984665.1"/>
    </source>
</evidence>
<reference evidence="2 3" key="1">
    <citation type="submission" date="2020-08" db="EMBL/GenBank/DDBJ databases">
        <title>Genomic Encyclopedia of Type Strains, Phase III (KMG-III): the genomes of soil and plant-associated and newly described type strains.</title>
        <authorList>
            <person name="Whitman W."/>
        </authorList>
    </citation>
    <scope>NUCLEOTIDE SEQUENCE [LARGE SCALE GENOMIC DNA]</scope>
    <source>
        <strain evidence="2 3">SFB5A</strain>
    </source>
</reference>
<gene>
    <name evidence="2" type="ORF">GGE06_005611</name>
</gene>
<accession>A0A7W7XDX1</accession>
<protein>
    <submittedName>
        <fullName evidence="2">Uncharacterized protein</fullName>
    </submittedName>
</protein>
<keyword evidence="3" id="KW-1185">Reference proteome</keyword>
<comment type="caution">
    <text evidence="2">The sequence shown here is derived from an EMBL/GenBank/DDBJ whole genome shotgun (WGS) entry which is preliminary data.</text>
</comment>
<sequence length="33" mass="3291">MGPSSRRATPDAAPASLPEAPPNPTATTRTEAA</sequence>
<evidence type="ECO:0000313" key="3">
    <source>
        <dbReference type="Proteomes" id="UP000582643"/>
    </source>
</evidence>
<proteinExistence type="predicted"/>
<name>A0A7W7XDX1_9ACTN</name>
<evidence type="ECO:0000256" key="1">
    <source>
        <dbReference type="SAM" id="MobiDB-lite"/>
    </source>
</evidence>
<feature type="region of interest" description="Disordered" evidence="1">
    <location>
        <begin position="1"/>
        <end position="33"/>
    </location>
</feature>